<dbReference type="RefSeq" id="WP_167471644.1">
    <property type="nucleotide sequence ID" value="NZ_CP046172.1"/>
</dbReference>
<dbReference type="KEGG" id="nah:F5544_02365"/>
<keyword evidence="1" id="KW-1133">Transmembrane helix</keyword>
<name>A0A6G9Y5Q3_9NOCA</name>
<feature type="transmembrane region" description="Helical" evidence="1">
    <location>
        <begin position="20"/>
        <end position="40"/>
    </location>
</feature>
<dbReference type="AlphaFoldDB" id="A0A6G9Y5Q3"/>
<sequence length="84" mass="10023">MNIFDHATYLADQTGWHPWPYFWIFPLLFWTTFIVLAVVLRRRFYRRTSGIGALRTAFARGEISEDEYRSRLTVLREKRGPVKG</sequence>
<evidence type="ECO:0000313" key="3">
    <source>
        <dbReference type="Proteomes" id="UP000503540"/>
    </source>
</evidence>
<keyword evidence="1" id="KW-0812">Transmembrane</keyword>
<keyword evidence="1" id="KW-0472">Membrane</keyword>
<organism evidence="2 3">
    <name type="scientific">Nocardia arthritidis</name>
    <dbReference type="NCBI Taxonomy" id="228602"/>
    <lineage>
        <taxon>Bacteria</taxon>
        <taxon>Bacillati</taxon>
        <taxon>Actinomycetota</taxon>
        <taxon>Actinomycetes</taxon>
        <taxon>Mycobacteriales</taxon>
        <taxon>Nocardiaceae</taxon>
        <taxon>Nocardia</taxon>
    </lineage>
</organism>
<evidence type="ECO:0000256" key="1">
    <source>
        <dbReference type="SAM" id="Phobius"/>
    </source>
</evidence>
<accession>A0A6G9Y5Q3</accession>
<keyword evidence="3" id="KW-1185">Reference proteome</keyword>
<evidence type="ECO:0000313" key="2">
    <source>
        <dbReference type="EMBL" id="QIS08393.1"/>
    </source>
</evidence>
<dbReference type="Proteomes" id="UP000503540">
    <property type="component" value="Chromosome"/>
</dbReference>
<evidence type="ECO:0008006" key="4">
    <source>
        <dbReference type="Google" id="ProtNLM"/>
    </source>
</evidence>
<dbReference type="EMBL" id="CP046172">
    <property type="protein sequence ID" value="QIS08393.1"/>
    <property type="molecule type" value="Genomic_DNA"/>
</dbReference>
<gene>
    <name evidence="2" type="ORF">F5544_02365</name>
</gene>
<proteinExistence type="predicted"/>
<protein>
    <recommendedName>
        <fullName evidence="4">SHOCT domain-containing protein</fullName>
    </recommendedName>
</protein>
<reference evidence="2 3" key="1">
    <citation type="journal article" date="2019" name="ACS Chem. Biol.">
        <title>Identification and Mobilization of a Cryptic Antibiotic Biosynthesis Gene Locus from a Human-Pathogenic Nocardia Isolate.</title>
        <authorList>
            <person name="Herisse M."/>
            <person name="Ishida K."/>
            <person name="Porter J.L."/>
            <person name="Howden B."/>
            <person name="Hertweck C."/>
            <person name="Stinear T.P."/>
            <person name="Pidot S.J."/>
        </authorList>
    </citation>
    <scope>NUCLEOTIDE SEQUENCE [LARGE SCALE GENOMIC DNA]</scope>
    <source>
        <strain evidence="2 3">AUSMDU00012717</strain>
    </source>
</reference>